<geneLocation type="plasmid" evidence="1 2">
    <name>pBMV_2</name>
</geneLocation>
<sequence length="52" mass="5733">MKITQYVAEIVQELSQTIHLIGDSEAEKLIKQILESKKTFVAGAGRSGLMPM</sequence>
<proteinExistence type="predicted"/>
<dbReference type="SUPFAM" id="SSF53697">
    <property type="entry name" value="SIS domain"/>
    <property type="match status" value="1"/>
</dbReference>
<dbReference type="InterPro" id="IPR046348">
    <property type="entry name" value="SIS_dom_sf"/>
</dbReference>
<keyword evidence="1" id="KW-0413">Isomerase</keyword>
<dbReference type="GO" id="GO:0097367">
    <property type="term" value="F:carbohydrate derivative binding"/>
    <property type="evidence" value="ECO:0007669"/>
    <property type="project" value="InterPro"/>
</dbReference>
<keyword evidence="1" id="KW-0614">Plasmid</keyword>
<reference evidence="1 2" key="1">
    <citation type="journal article" date="2015" name="Genome Announc.">
        <title>Complete genome sequences for 35 biothreat assay-relevant bacillus species.</title>
        <authorList>
            <person name="Johnson S.L."/>
            <person name="Daligault H.E."/>
            <person name="Davenport K.W."/>
            <person name="Jaissle J."/>
            <person name="Frey K.G."/>
            <person name="Ladner J.T."/>
            <person name="Broomall S.M."/>
            <person name="Bishop-Lilly K.A."/>
            <person name="Bruce D.C."/>
            <person name="Gibbons H.S."/>
            <person name="Coyne S.R."/>
            <person name="Lo C.C."/>
            <person name="Meincke L."/>
            <person name="Munk A.C."/>
            <person name="Koroleva G.I."/>
            <person name="Rosenzweig C.N."/>
            <person name="Palacios G.F."/>
            <person name="Redden C.L."/>
            <person name="Minogue T.D."/>
            <person name="Chain P.S."/>
        </authorList>
    </citation>
    <scope>NUCLEOTIDE SEQUENCE [LARGE SCALE GENOMIC DNA]</scope>
    <source>
        <strain evidence="2">ATCC 14581 / DSM 32 / JCM 2506 / NBRC 15308 / NCIMB 9376 / NCTC 10342 / NRRL B-14308 / VKM B-512</strain>
        <plasmid evidence="1 2">pBMV_2</plasmid>
    </source>
</reference>
<dbReference type="Proteomes" id="UP000031829">
    <property type="component" value="Plasmid pBMV_2"/>
</dbReference>
<dbReference type="Gene3D" id="3.40.50.10490">
    <property type="entry name" value="Glucose-6-phosphate isomerase like protein, domain 1"/>
    <property type="match status" value="1"/>
</dbReference>
<organism evidence="1 2">
    <name type="scientific">Priestia megaterium (strain ATCC 14581 / DSM 32 / CCUG 1817 / JCM 2506 / NBRC 15308 / NCIMB 9376 / NCTC 10342 / NRRL B-14308 / VKM B-512 / Ford 19)</name>
    <name type="common">Bacillus megaterium</name>
    <dbReference type="NCBI Taxonomy" id="1348623"/>
    <lineage>
        <taxon>Bacteria</taxon>
        <taxon>Bacillati</taxon>
        <taxon>Bacillota</taxon>
        <taxon>Bacilli</taxon>
        <taxon>Bacillales</taxon>
        <taxon>Bacillaceae</taxon>
        <taxon>Priestia</taxon>
    </lineage>
</organism>
<dbReference type="GO" id="GO:1901135">
    <property type="term" value="P:carbohydrate derivative metabolic process"/>
    <property type="evidence" value="ECO:0007669"/>
    <property type="project" value="InterPro"/>
</dbReference>
<gene>
    <name evidence="1" type="primary">hxlB</name>
    <name evidence="1" type="ORF">BG04_5587</name>
</gene>
<dbReference type="GO" id="GO:0043800">
    <property type="term" value="F:6-phospho-3-hexuloisomerase activity"/>
    <property type="evidence" value="ECO:0007669"/>
    <property type="project" value="UniProtKB-EC"/>
</dbReference>
<dbReference type="EMBL" id="CP009921">
    <property type="protein sequence ID" value="AJI25877.1"/>
    <property type="molecule type" value="Genomic_DNA"/>
</dbReference>
<name>A0A0B6AXU6_PRIM2</name>
<dbReference type="HOGENOM" id="CLU_3076816_0_0_9"/>
<protein>
    <submittedName>
        <fullName evidence="1">3-hexulose-6-phosphate isomerase</fullName>
        <ecNumber evidence="1">5.3.1.27</ecNumber>
    </submittedName>
</protein>
<dbReference type="AlphaFoldDB" id="A0A0B6AXU6"/>
<evidence type="ECO:0000313" key="1">
    <source>
        <dbReference type="EMBL" id="AJI25877.1"/>
    </source>
</evidence>
<accession>A0A0B6AXU6</accession>
<evidence type="ECO:0000313" key="2">
    <source>
        <dbReference type="Proteomes" id="UP000031829"/>
    </source>
</evidence>
<dbReference type="EC" id="5.3.1.27" evidence="1"/>
<dbReference type="KEGG" id="bmeg:BG04_5587"/>